<feature type="transmembrane region" description="Helical" evidence="1">
    <location>
        <begin position="29"/>
        <end position="52"/>
    </location>
</feature>
<gene>
    <name evidence="2" type="ordered locus">MTR_8g078210</name>
</gene>
<keyword evidence="1 2" id="KW-0812">Transmembrane</keyword>
<sequence>MGGGTKNWLDIDFIPSGGIGEHFHQFSKLVGMSCSSHAFFRLIWLACVWVIWKERNNCILKNVASDPFTLSDKVKLNSFLWLKTNQPSFVFSYHDWCRHPLLCMGVHI</sequence>
<reference evidence="2 4" key="2">
    <citation type="journal article" date="2014" name="BMC Genomics">
        <title>An improved genome release (version Mt4.0) for the model legume Medicago truncatula.</title>
        <authorList>
            <person name="Tang H."/>
            <person name="Krishnakumar V."/>
            <person name="Bidwell S."/>
            <person name="Rosen B."/>
            <person name="Chan A."/>
            <person name="Zhou S."/>
            <person name="Gentzbittel L."/>
            <person name="Childs K.L."/>
            <person name="Yandell M."/>
            <person name="Gundlach H."/>
            <person name="Mayer K.F."/>
            <person name="Schwartz D.C."/>
            <person name="Town C.D."/>
        </authorList>
    </citation>
    <scope>GENOME REANNOTATION</scope>
    <source>
        <strain evidence="3 4">cv. Jemalong A17</strain>
    </source>
</reference>
<name>G7LFI9_MEDTR</name>
<keyword evidence="1" id="KW-1133">Transmembrane helix</keyword>
<proteinExistence type="predicted"/>
<dbReference type="PaxDb" id="3880-AET03976"/>
<keyword evidence="4" id="KW-1185">Reference proteome</keyword>
<evidence type="ECO:0000313" key="2">
    <source>
        <dbReference type="EMBL" id="AET03976.1"/>
    </source>
</evidence>
<organism evidence="2 4">
    <name type="scientific">Medicago truncatula</name>
    <name type="common">Barrel medic</name>
    <name type="synonym">Medicago tribuloides</name>
    <dbReference type="NCBI Taxonomy" id="3880"/>
    <lineage>
        <taxon>Eukaryota</taxon>
        <taxon>Viridiplantae</taxon>
        <taxon>Streptophyta</taxon>
        <taxon>Embryophyta</taxon>
        <taxon>Tracheophyta</taxon>
        <taxon>Spermatophyta</taxon>
        <taxon>Magnoliopsida</taxon>
        <taxon>eudicotyledons</taxon>
        <taxon>Gunneridae</taxon>
        <taxon>Pentapetalae</taxon>
        <taxon>rosids</taxon>
        <taxon>fabids</taxon>
        <taxon>Fabales</taxon>
        <taxon>Fabaceae</taxon>
        <taxon>Papilionoideae</taxon>
        <taxon>50 kb inversion clade</taxon>
        <taxon>NPAAA clade</taxon>
        <taxon>Hologalegina</taxon>
        <taxon>IRL clade</taxon>
        <taxon>Trifolieae</taxon>
        <taxon>Medicago</taxon>
    </lineage>
</organism>
<dbReference type="EMBL" id="CM001224">
    <property type="protein sequence ID" value="AET03976.1"/>
    <property type="molecule type" value="Genomic_DNA"/>
</dbReference>
<evidence type="ECO:0000313" key="4">
    <source>
        <dbReference type="Proteomes" id="UP000002051"/>
    </source>
</evidence>
<dbReference type="AlphaFoldDB" id="G7LFI9"/>
<reference evidence="2 4" key="1">
    <citation type="journal article" date="2011" name="Nature">
        <title>The Medicago genome provides insight into the evolution of rhizobial symbioses.</title>
        <authorList>
            <person name="Young N.D."/>
            <person name="Debelle F."/>
            <person name="Oldroyd G.E."/>
            <person name="Geurts R."/>
            <person name="Cannon S.B."/>
            <person name="Udvardi M.K."/>
            <person name="Benedito V.A."/>
            <person name="Mayer K.F."/>
            <person name="Gouzy J."/>
            <person name="Schoof H."/>
            <person name="Van de Peer Y."/>
            <person name="Proost S."/>
            <person name="Cook D.R."/>
            <person name="Meyers B.C."/>
            <person name="Spannagl M."/>
            <person name="Cheung F."/>
            <person name="De Mita S."/>
            <person name="Krishnakumar V."/>
            <person name="Gundlach H."/>
            <person name="Zhou S."/>
            <person name="Mudge J."/>
            <person name="Bharti A.K."/>
            <person name="Murray J.D."/>
            <person name="Naoumkina M.A."/>
            <person name="Rosen B."/>
            <person name="Silverstein K.A."/>
            <person name="Tang H."/>
            <person name="Rombauts S."/>
            <person name="Zhao P.X."/>
            <person name="Zhou P."/>
            <person name="Barbe V."/>
            <person name="Bardou P."/>
            <person name="Bechner M."/>
            <person name="Bellec A."/>
            <person name="Berger A."/>
            <person name="Berges H."/>
            <person name="Bidwell S."/>
            <person name="Bisseling T."/>
            <person name="Choisne N."/>
            <person name="Couloux A."/>
            <person name="Denny R."/>
            <person name="Deshpande S."/>
            <person name="Dai X."/>
            <person name="Doyle J.J."/>
            <person name="Dudez A.M."/>
            <person name="Farmer A.D."/>
            <person name="Fouteau S."/>
            <person name="Franken C."/>
            <person name="Gibelin C."/>
            <person name="Gish J."/>
            <person name="Goldstein S."/>
            <person name="Gonzalez A.J."/>
            <person name="Green P.J."/>
            <person name="Hallab A."/>
            <person name="Hartog M."/>
            <person name="Hua A."/>
            <person name="Humphray S.J."/>
            <person name="Jeong D.H."/>
            <person name="Jing Y."/>
            <person name="Jocker A."/>
            <person name="Kenton S.M."/>
            <person name="Kim D.J."/>
            <person name="Klee K."/>
            <person name="Lai H."/>
            <person name="Lang C."/>
            <person name="Lin S."/>
            <person name="Macmil S.L."/>
            <person name="Magdelenat G."/>
            <person name="Matthews L."/>
            <person name="McCorrison J."/>
            <person name="Monaghan E.L."/>
            <person name="Mun J.H."/>
            <person name="Najar F.Z."/>
            <person name="Nicholson C."/>
            <person name="Noirot C."/>
            <person name="O'Bleness M."/>
            <person name="Paule C.R."/>
            <person name="Poulain J."/>
            <person name="Prion F."/>
            <person name="Qin B."/>
            <person name="Qu C."/>
            <person name="Retzel E.F."/>
            <person name="Riddle C."/>
            <person name="Sallet E."/>
            <person name="Samain S."/>
            <person name="Samson N."/>
            <person name="Sanders I."/>
            <person name="Saurat O."/>
            <person name="Scarpelli C."/>
            <person name="Schiex T."/>
            <person name="Segurens B."/>
            <person name="Severin A.J."/>
            <person name="Sherrier D.J."/>
            <person name="Shi R."/>
            <person name="Sims S."/>
            <person name="Singer S.R."/>
            <person name="Sinharoy S."/>
            <person name="Sterck L."/>
            <person name="Viollet A."/>
            <person name="Wang B.B."/>
            <person name="Wang K."/>
            <person name="Wang M."/>
            <person name="Wang X."/>
            <person name="Warfsmann J."/>
            <person name="Weissenbach J."/>
            <person name="White D.D."/>
            <person name="White J.D."/>
            <person name="Wiley G.B."/>
            <person name="Wincker P."/>
            <person name="Xing Y."/>
            <person name="Yang L."/>
            <person name="Yao Z."/>
            <person name="Ying F."/>
            <person name="Zhai J."/>
            <person name="Zhou L."/>
            <person name="Zuber A."/>
            <person name="Denarie J."/>
            <person name="Dixon R.A."/>
            <person name="May G.D."/>
            <person name="Schwartz D.C."/>
            <person name="Rogers J."/>
            <person name="Quetier F."/>
            <person name="Town C.D."/>
            <person name="Roe B.A."/>
        </authorList>
    </citation>
    <scope>NUCLEOTIDE SEQUENCE [LARGE SCALE GENOMIC DNA]</scope>
    <source>
        <strain evidence="2">A17</strain>
        <strain evidence="3 4">cv. Jemalong A17</strain>
    </source>
</reference>
<dbReference type="HOGENOM" id="CLU_082252_2_0_1"/>
<evidence type="ECO:0000256" key="1">
    <source>
        <dbReference type="SAM" id="Phobius"/>
    </source>
</evidence>
<dbReference type="EnsemblPlants" id="AET03976">
    <property type="protein sequence ID" value="AET03976"/>
    <property type="gene ID" value="MTR_8g078210"/>
</dbReference>
<evidence type="ECO:0000313" key="3">
    <source>
        <dbReference type="EnsemblPlants" id="AET03976"/>
    </source>
</evidence>
<accession>G7LFI9</accession>
<protein>
    <submittedName>
        <fullName evidence="2">Transmembrane protein, putative</fullName>
    </submittedName>
</protein>
<dbReference type="Proteomes" id="UP000002051">
    <property type="component" value="Chromosome 8"/>
</dbReference>
<keyword evidence="1" id="KW-0472">Membrane</keyword>
<reference evidence="3" key="3">
    <citation type="submission" date="2015-04" db="UniProtKB">
        <authorList>
            <consortium name="EnsemblPlants"/>
        </authorList>
    </citation>
    <scope>IDENTIFICATION</scope>
    <source>
        <strain evidence="3">cv. Jemalong A17</strain>
    </source>
</reference>